<proteinExistence type="predicted"/>
<evidence type="ECO:0000313" key="1">
    <source>
        <dbReference type="EMBL" id="EJX10835.1"/>
    </source>
</evidence>
<accession>J9H8Q8</accession>
<dbReference type="EMBL" id="AMCI01000051">
    <property type="protein sequence ID" value="EJX10835.1"/>
    <property type="molecule type" value="Genomic_DNA"/>
</dbReference>
<dbReference type="AlphaFoldDB" id="J9H8Q8"/>
<feature type="non-terminal residue" evidence="1">
    <location>
        <position position="1"/>
    </location>
</feature>
<organism evidence="1">
    <name type="scientific">gut metagenome</name>
    <dbReference type="NCBI Taxonomy" id="749906"/>
    <lineage>
        <taxon>unclassified sequences</taxon>
        <taxon>metagenomes</taxon>
        <taxon>organismal metagenomes</taxon>
    </lineage>
</organism>
<comment type="caution">
    <text evidence="1">The sequence shown here is derived from an EMBL/GenBank/DDBJ whole genome shotgun (WGS) entry which is preliminary data.</text>
</comment>
<protein>
    <submittedName>
        <fullName evidence="1">Uncharacterized protein</fullName>
    </submittedName>
</protein>
<gene>
    <name evidence="1" type="ORF">EVA_00466</name>
</gene>
<name>J9H8Q8_9ZZZZ</name>
<sequence length="21" mass="2387">TKDIAMNLTNTTKVDANLFFE</sequence>
<reference evidence="1" key="1">
    <citation type="journal article" date="2012" name="PLoS ONE">
        <title>Gene sets for utilization of primary and secondary nutrition supplies in the distal gut of endangered iberian lynx.</title>
        <authorList>
            <person name="Alcaide M."/>
            <person name="Messina E."/>
            <person name="Richter M."/>
            <person name="Bargiela R."/>
            <person name="Peplies J."/>
            <person name="Huws S.A."/>
            <person name="Newbold C.J."/>
            <person name="Golyshin P.N."/>
            <person name="Simon M.A."/>
            <person name="Lopez G."/>
            <person name="Yakimov M.M."/>
            <person name="Ferrer M."/>
        </authorList>
    </citation>
    <scope>NUCLEOTIDE SEQUENCE</scope>
</reference>